<dbReference type="EMBL" id="FMJC01000002">
    <property type="protein sequence ID" value="SCM74659.1"/>
    <property type="molecule type" value="Genomic_DNA"/>
</dbReference>
<organism evidence="1">
    <name type="scientific">uncultured Desulfovibrio sp</name>
    <dbReference type="NCBI Taxonomy" id="167968"/>
    <lineage>
        <taxon>Bacteria</taxon>
        <taxon>Pseudomonadati</taxon>
        <taxon>Thermodesulfobacteriota</taxon>
        <taxon>Desulfovibrionia</taxon>
        <taxon>Desulfovibrionales</taxon>
        <taxon>Desulfovibrionaceae</taxon>
        <taxon>Desulfovibrio</taxon>
        <taxon>environmental samples</taxon>
    </lineage>
</organism>
<dbReference type="SUPFAM" id="SSF56784">
    <property type="entry name" value="HAD-like"/>
    <property type="match status" value="1"/>
</dbReference>
<protein>
    <submittedName>
        <fullName evidence="1">Putative 2,3-diketo-5-methylthio-1-phosphopentane phosphatase</fullName>
    </submittedName>
</protein>
<evidence type="ECO:0000313" key="1">
    <source>
        <dbReference type="EMBL" id="SCM74659.1"/>
    </source>
</evidence>
<reference evidence="1" key="1">
    <citation type="submission" date="2016-08" db="EMBL/GenBank/DDBJ databases">
        <authorList>
            <person name="Seilhamer J.J."/>
        </authorList>
    </citation>
    <scope>NUCLEOTIDE SEQUENCE</scope>
    <source>
        <strain evidence="1">86-1</strain>
    </source>
</reference>
<gene>
    <name evidence="1" type="ORF">KL86DES1_22075</name>
</gene>
<accession>A0A212LBE1</accession>
<dbReference type="AlphaFoldDB" id="A0A212LBE1"/>
<dbReference type="Pfam" id="PF12710">
    <property type="entry name" value="HAD"/>
    <property type="match status" value="1"/>
</dbReference>
<dbReference type="InterPro" id="IPR023214">
    <property type="entry name" value="HAD_sf"/>
</dbReference>
<dbReference type="RefSeq" id="WP_179981268.1">
    <property type="nucleotide sequence ID" value="NZ_LT608333.1"/>
</dbReference>
<dbReference type="NCBIfam" id="TIGR01488">
    <property type="entry name" value="HAD-SF-IB"/>
    <property type="match status" value="1"/>
</dbReference>
<dbReference type="Gene3D" id="3.90.1470.20">
    <property type="match status" value="1"/>
</dbReference>
<dbReference type="Gene3D" id="3.40.50.1000">
    <property type="entry name" value="HAD superfamily/HAD-like"/>
    <property type="match status" value="1"/>
</dbReference>
<name>A0A212LBE1_9BACT</name>
<dbReference type="InterPro" id="IPR036412">
    <property type="entry name" value="HAD-like_sf"/>
</dbReference>
<proteinExistence type="predicted"/>
<sequence>MPRPRILVTDFDGTITAHDFYKLVVGSLLTPRDIAPWQEYRDGKITHLAALQQIFAKIRASESELNTLALAMQPDPCLGSAVADLREAGWEIVVASAGCDWYIRRVLDAAGVSLPVHANPTSYEPNGSLRMLAPTDSPFYCAETGVDKAGIVRSYIRRGYTVAFAGDGFADLPAALGVSPALRFARADLAAALGRYHEDFHAFSVWSDVADALLAMENQGELR</sequence>